<reference evidence="2" key="2">
    <citation type="submission" date="2020-09" db="EMBL/GenBank/DDBJ databases">
        <authorList>
            <person name="Sun Q."/>
            <person name="Kim S."/>
        </authorList>
    </citation>
    <scope>NUCLEOTIDE SEQUENCE</scope>
    <source>
        <strain evidence="2">KCTC 12870</strain>
    </source>
</reference>
<evidence type="ECO:0000313" key="2">
    <source>
        <dbReference type="EMBL" id="GHC11650.1"/>
    </source>
</evidence>
<feature type="compositionally biased region" description="Pro residues" evidence="1">
    <location>
        <begin position="1"/>
        <end position="10"/>
    </location>
</feature>
<feature type="region of interest" description="Disordered" evidence="1">
    <location>
        <begin position="1"/>
        <end position="89"/>
    </location>
</feature>
<gene>
    <name evidence="2" type="ORF">GCM10007047_31170</name>
</gene>
<dbReference type="EMBL" id="BMXG01000026">
    <property type="protein sequence ID" value="GHC11650.1"/>
    <property type="molecule type" value="Genomic_DNA"/>
</dbReference>
<accession>A0A8J3GFH6</accession>
<proteinExistence type="predicted"/>
<dbReference type="AlphaFoldDB" id="A0A8J3GFH6"/>
<evidence type="ECO:0000313" key="3">
    <source>
        <dbReference type="Proteomes" id="UP000642829"/>
    </source>
</evidence>
<keyword evidence="3" id="KW-1185">Reference proteome</keyword>
<organism evidence="2 3">
    <name type="scientific">Cerasicoccus arenae</name>
    <dbReference type="NCBI Taxonomy" id="424488"/>
    <lineage>
        <taxon>Bacteria</taxon>
        <taxon>Pseudomonadati</taxon>
        <taxon>Verrucomicrobiota</taxon>
        <taxon>Opitutia</taxon>
        <taxon>Puniceicoccales</taxon>
        <taxon>Cerasicoccaceae</taxon>
        <taxon>Cerasicoccus</taxon>
    </lineage>
</organism>
<protein>
    <submittedName>
        <fullName evidence="2">Uncharacterized protein</fullName>
    </submittedName>
</protein>
<sequence length="126" mass="13511">MSNGPIPPLGSMPNTKAPPEGPIARATGLPTESPAGRQHADGPTEDEWNRAAHSADDASDSDAPESEMLVSSKPKRTHEEAIKYPPGTPEFDAARQALAPDTELLLAELLRADYKFAEPVDPEMLR</sequence>
<feature type="compositionally biased region" description="Basic and acidic residues" evidence="1">
    <location>
        <begin position="38"/>
        <end position="56"/>
    </location>
</feature>
<evidence type="ECO:0000256" key="1">
    <source>
        <dbReference type="SAM" id="MobiDB-lite"/>
    </source>
</evidence>
<name>A0A8J3GFH6_9BACT</name>
<dbReference type="Proteomes" id="UP000642829">
    <property type="component" value="Unassembled WGS sequence"/>
</dbReference>
<reference evidence="2" key="1">
    <citation type="journal article" date="2014" name="Int. J. Syst. Evol. Microbiol.">
        <title>Complete genome sequence of Corynebacterium casei LMG S-19264T (=DSM 44701T), isolated from a smear-ripened cheese.</title>
        <authorList>
            <consortium name="US DOE Joint Genome Institute (JGI-PGF)"/>
            <person name="Walter F."/>
            <person name="Albersmeier A."/>
            <person name="Kalinowski J."/>
            <person name="Ruckert C."/>
        </authorList>
    </citation>
    <scope>NUCLEOTIDE SEQUENCE</scope>
    <source>
        <strain evidence="2">KCTC 12870</strain>
    </source>
</reference>
<dbReference type="RefSeq" id="WP_189516944.1">
    <property type="nucleotide sequence ID" value="NZ_BMXG01000026.1"/>
</dbReference>
<comment type="caution">
    <text evidence="2">The sequence shown here is derived from an EMBL/GenBank/DDBJ whole genome shotgun (WGS) entry which is preliminary data.</text>
</comment>